<comment type="caution">
    <text evidence="1">The sequence shown here is derived from an EMBL/GenBank/DDBJ whole genome shotgun (WGS) entry which is preliminary data.</text>
</comment>
<accession>A0A1B5L2A7</accession>
<protein>
    <submittedName>
        <fullName evidence="1">Uncharacterized protein</fullName>
    </submittedName>
</protein>
<sequence length="133" mass="14967">MKVHTDVQDSLQGAKFEWCTRLRERTGSIGLTPYPAELDVPIEATVSFGSVWIRGARQHHIDQETRGQAKFQLPWHATCDVCPGPPSHANSTRKRTRIVRDAATGVDVIDGLLVDPGRPIGDFLSRRFRSWFD</sequence>
<name>A0A1B5L2A7_USTVR</name>
<evidence type="ECO:0000313" key="2">
    <source>
        <dbReference type="Proteomes" id="UP000054053"/>
    </source>
</evidence>
<evidence type="ECO:0000313" key="1">
    <source>
        <dbReference type="EMBL" id="GAO17153.1"/>
    </source>
</evidence>
<proteinExistence type="predicted"/>
<dbReference type="AlphaFoldDB" id="A0A1B5L2A7"/>
<dbReference type="Proteomes" id="UP000054053">
    <property type="component" value="Unassembled WGS sequence"/>
</dbReference>
<reference evidence="2" key="1">
    <citation type="journal article" date="2016" name="Genome Announc.">
        <title>Genome sequence of Ustilaginoidea virens IPU010, a rice pathogenic fungus causing false smut.</title>
        <authorList>
            <person name="Kumagai T."/>
            <person name="Ishii T."/>
            <person name="Terai G."/>
            <person name="Umemura M."/>
            <person name="Machida M."/>
            <person name="Asai K."/>
        </authorList>
    </citation>
    <scope>NUCLEOTIDE SEQUENCE [LARGE SCALE GENOMIC DNA]</scope>
    <source>
        <strain evidence="2">IPU010</strain>
    </source>
</reference>
<dbReference type="EMBL" id="BBTG02000014">
    <property type="protein sequence ID" value="GAO17153.1"/>
    <property type="molecule type" value="Genomic_DNA"/>
</dbReference>
<gene>
    <name evidence="1" type="ORF">UVI_02030950</name>
</gene>
<organism evidence="1 2">
    <name type="scientific">Ustilaginoidea virens</name>
    <name type="common">Rice false smut fungus</name>
    <name type="synonym">Villosiclava virens</name>
    <dbReference type="NCBI Taxonomy" id="1159556"/>
    <lineage>
        <taxon>Eukaryota</taxon>
        <taxon>Fungi</taxon>
        <taxon>Dikarya</taxon>
        <taxon>Ascomycota</taxon>
        <taxon>Pezizomycotina</taxon>
        <taxon>Sordariomycetes</taxon>
        <taxon>Hypocreomycetidae</taxon>
        <taxon>Hypocreales</taxon>
        <taxon>Clavicipitaceae</taxon>
        <taxon>Ustilaginoidea</taxon>
    </lineage>
</organism>